<keyword evidence="6" id="KW-0862">Zinc</keyword>
<evidence type="ECO:0000256" key="2">
    <source>
        <dbReference type="ARBA" id="ARBA00007357"/>
    </source>
</evidence>
<keyword evidence="5" id="KW-0378">Hydrolase</keyword>
<dbReference type="PROSITE" id="PS51885">
    <property type="entry name" value="NEPRILYSIN"/>
    <property type="match status" value="1"/>
</dbReference>
<dbReference type="GO" id="GO:0016485">
    <property type="term" value="P:protein processing"/>
    <property type="evidence" value="ECO:0000318"/>
    <property type="project" value="GO_Central"/>
</dbReference>
<dbReference type="PANTHER" id="PTHR11733">
    <property type="entry name" value="ZINC METALLOPROTEASE FAMILY M13 NEPRILYSIN-RELATED"/>
    <property type="match status" value="1"/>
</dbReference>
<comment type="similarity">
    <text evidence="2">Belongs to the peptidase M13 family.</text>
</comment>
<dbReference type="InterPro" id="IPR024079">
    <property type="entry name" value="MetalloPept_cat_dom_sf"/>
</dbReference>
<dbReference type="SUPFAM" id="SSF55486">
    <property type="entry name" value="Metalloproteases ('zincins'), catalytic domain"/>
    <property type="match status" value="1"/>
</dbReference>
<feature type="transmembrane region" description="Helical" evidence="8">
    <location>
        <begin position="64"/>
        <end position="85"/>
    </location>
</feature>
<evidence type="ECO:0000313" key="12">
    <source>
        <dbReference type="Proteomes" id="UP000007110"/>
    </source>
</evidence>
<dbReference type="AlphaFoldDB" id="A0A7M7N0E0"/>
<evidence type="ECO:0000256" key="3">
    <source>
        <dbReference type="ARBA" id="ARBA00022670"/>
    </source>
</evidence>
<evidence type="ECO:0000256" key="1">
    <source>
        <dbReference type="ARBA" id="ARBA00001947"/>
    </source>
</evidence>
<feature type="domain" description="Peptidase M13 C-terminal" evidence="9">
    <location>
        <begin position="577"/>
        <end position="782"/>
    </location>
</feature>
<dbReference type="GO" id="GO:0005886">
    <property type="term" value="C:plasma membrane"/>
    <property type="evidence" value="ECO:0000318"/>
    <property type="project" value="GO_Central"/>
</dbReference>
<dbReference type="GeneID" id="583486"/>
<keyword evidence="8" id="KW-1133">Transmembrane helix</keyword>
<dbReference type="OMA" id="ISEEWNE"/>
<feature type="domain" description="Peptidase M13 N-terminal" evidence="10">
    <location>
        <begin position="110"/>
        <end position="518"/>
    </location>
</feature>
<proteinExistence type="inferred from homology"/>
<dbReference type="Gene3D" id="1.10.1380.10">
    <property type="entry name" value="Neutral endopeptidase , domain2"/>
    <property type="match status" value="1"/>
</dbReference>
<organism evidence="11 12">
    <name type="scientific">Strongylocentrotus purpuratus</name>
    <name type="common">Purple sea urchin</name>
    <dbReference type="NCBI Taxonomy" id="7668"/>
    <lineage>
        <taxon>Eukaryota</taxon>
        <taxon>Metazoa</taxon>
        <taxon>Echinodermata</taxon>
        <taxon>Eleutherozoa</taxon>
        <taxon>Echinozoa</taxon>
        <taxon>Echinoidea</taxon>
        <taxon>Euechinoidea</taxon>
        <taxon>Echinacea</taxon>
        <taxon>Camarodonta</taxon>
        <taxon>Echinidea</taxon>
        <taxon>Strongylocentrotidae</taxon>
        <taxon>Strongylocentrotus</taxon>
    </lineage>
</organism>
<evidence type="ECO:0000259" key="9">
    <source>
        <dbReference type="Pfam" id="PF01431"/>
    </source>
</evidence>
<keyword evidence="4" id="KW-0479">Metal-binding</keyword>
<keyword evidence="3" id="KW-0645">Protease</keyword>
<evidence type="ECO:0000259" key="10">
    <source>
        <dbReference type="Pfam" id="PF05649"/>
    </source>
</evidence>
<accession>A0A7M7N0E0</accession>
<evidence type="ECO:0000256" key="6">
    <source>
        <dbReference type="ARBA" id="ARBA00022833"/>
    </source>
</evidence>
<evidence type="ECO:0000256" key="7">
    <source>
        <dbReference type="ARBA" id="ARBA00023049"/>
    </source>
</evidence>
<dbReference type="InterPro" id="IPR008753">
    <property type="entry name" value="Peptidase_M13_N"/>
</dbReference>
<keyword evidence="8" id="KW-0472">Membrane</keyword>
<reference evidence="11" key="2">
    <citation type="submission" date="2021-01" db="UniProtKB">
        <authorList>
            <consortium name="EnsemblMetazoa"/>
        </authorList>
    </citation>
    <scope>IDENTIFICATION</scope>
</reference>
<dbReference type="KEGG" id="spu:583486"/>
<evidence type="ECO:0008006" key="13">
    <source>
        <dbReference type="Google" id="ProtNLM"/>
    </source>
</evidence>
<name>A0A7M7N0E0_STRPU</name>
<evidence type="ECO:0000256" key="4">
    <source>
        <dbReference type="ARBA" id="ARBA00022723"/>
    </source>
</evidence>
<dbReference type="InterPro" id="IPR042089">
    <property type="entry name" value="Peptidase_M13_dom_2"/>
</dbReference>
<dbReference type="Proteomes" id="UP000007110">
    <property type="component" value="Unassembled WGS sequence"/>
</dbReference>
<dbReference type="CDD" id="cd08662">
    <property type="entry name" value="M13"/>
    <property type="match status" value="1"/>
</dbReference>
<dbReference type="EnsemblMetazoa" id="XM_030973450">
    <property type="protein sequence ID" value="XP_030829310"/>
    <property type="gene ID" value="LOC583486"/>
</dbReference>
<keyword evidence="12" id="KW-1185">Reference proteome</keyword>
<dbReference type="Pfam" id="PF05649">
    <property type="entry name" value="Peptidase_M13_N"/>
    <property type="match status" value="1"/>
</dbReference>
<comment type="cofactor">
    <cofactor evidence="1">
        <name>Zn(2+)</name>
        <dbReference type="ChEBI" id="CHEBI:29105"/>
    </cofactor>
</comment>
<keyword evidence="7" id="KW-0482">Metalloprotease</keyword>
<dbReference type="RefSeq" id="XP_030829310.1">
    <property type="nucleotide sequence ID" value="XM_030973450.1"/>
</dbReference>
<reference evidence="12" key="1">
    <citation type="submission" date="2015-02" db="EMBL/GenBank/DDBJ databases">
        <title>Genome sequencing for Strongylocentrotus purpuratus.</title>
        <authorList>
            <person name="Murali S."/>
            <person name="Liu Y."/>
            <person name="Vee V."/>
            <person name="English A."/>
            <person name="Wang M."/>
            <person name="Skinner E."/>
            <person name="Han Y."/>
            <person name="Muzny D.M."/>
            <person name="Worley K.C."/>
            <person name="Gibbs R.A."/>
        </authorList>
    </citation>
    <scope>NUCLEOTIDE SEQUENCE</scope>
</reference>
<dbReference type="OrthoDB" id="6475849at2759"/>
<dbReference type="PANTHER" id="PTHR11733:SF167">
    <property type="entry name" value="FI17812P1-RELATED"/>
    <property type="match status" value="1"/>
</dbReference>
<evidence type="ECO:0000313" key="11">
    <source>
        <dbReference type="EnsemblMetazoa" id="XP_030829310"/>
    </source>
</evidence>
<sequence length="819" mass="93146">MARWKNVGGDLKWRNNNGILMTALGDKDAGQPMLGWTEDQEDDYYIRPGLRHPIGRKKKRCCRLAIMTLAAFILLVIIGTCIIVFTSKHYVKPCAVCDSVESAMNLSVDPCQDFYEYTCGNWVANVKVPNGYSKWGAYQEVYNKNKDLLLKLLAEDGYEYNGNHSEALRKAKDYYHACMNVTAIEQAGSAPLKQLLNQLGGWSILPRNTPGIVDWDETSFDLTQAVTSVHLLNGSPLYQVGIIPDDKNTSVNIITFVQDGIGFNPINQFHSDNVRTRDEAYATLGAKVVVLLSLTDDESVVLDNITSHSTYAPALERMRKIVYFEADIRRKFMPTNRDPAEAYKKVTVEEFASIIPQINMSYYLNEIFATTIPLERKILVPTFNYFVNLNYLLKRTDKRILADYLTWNAVKPKLEFLPKIYEDIVLEYRSVISGPNTTSIPLLQKCLQRTDETFPFVTGALFVREVVTPQLINETQDLIHYIQDAFMGNLHNVTWMDDATKEAAEEKAYAIKRKIGFPDWIEDTVQLDAYFKDIDISASSVFQNSLNVVRYLLQKLRGLLDEPVDKNEWPARPTQVNAFYSPQFNEMVFPSGILQAPFYDVPRPMSMNFGAIGMVMGHELTHGFDNHGREFDKDGNLRDWWGRASALAYTKRTDCLVNQYYSYKMEILGYLRQVDGVRTLGENIADNGGLKLAYQAYHKWCETFNDTMGLLSGLGLSHDQLFFVGFGQVWCTYATPQYTEMSILADTHSPEKFRVNGAVSNMPVFADVFNCPSGTPMNPKRNVKFGDRQQAEVWAVIIKRAYESFRTQNVQANQSVLLL</sequence>
<dbReference type="InterPro" id="IPR000718">
    <property type="entry name" value="Peptidase_M13"/>
</dbReference>
<evidence type="ECO:0000256" key="5">
    <source>
        <dbReference type="ARBA" id="ARBA00022801"/>
    </source>
</evidence>
<dbReference type="Pfam" id="PF01431">
    <property type="entry name" value="Peptidase_M13"/>
    <property type="match status" value="1"/>
</dbReference>
<dbReference type="InParanoid" id="A0A7M7N0E0"/>
<dbReference type="Gene3D" id="3.40.390.10">
    <property type="entry name" value="Collagenase (Catalytic Domain)"/>
    <property type="match status" value="1"/>
</dbReference>
<dbReference type="GO" id="GO:0046872">
    <property type="term" value="F:metal ion binding"/>
    <property type="evidence" value="ECO:0007669"/>
    <property type="project" value="UniProtKB-KW"/>
</dbReference>
<protein>
    <recommendedName>
        <fullName evidence="13">Endothelin-converting enzyme 1</fullName>
    </recommendedName>
</protein>
<dbReference type="InterPro" id="IPR018497">
    <property type="entry name" value="Peptidase_M13_C"/>
</dbReference>
<keyword evidence="8" id="KW-0812">Transmembrane</keyword>
<dbReference type="PRINTS" id="PR00786">
    <property type="entry name" value="NEPRILYSIN"/>
</dbReference>
<dbReference type="GO" id="GO:0004222">
    <property type="term" value="F:metalloendopeptidase activity"/>
    <property type="evidence" value="ECO:0000318"/>
    <property type="project" value="GO_Central"/>
</dbReference>
<evidence type="ECO:0000256" key="8">
    <source>
        <dbReference type="SAM" id="Phobius"/>
    </source>
</evidence>